<sequence>MPAAEKPSREDVPGRILAAARELFAAVGYRATSMQRVAEAVGITKPGLYYHFPAKDEILRQLTEPLLDELEAALADAERHPDPETVRWQALEGYLDVCIRHRETLLMLVRDMSLLVEAPVAHRFRSAVALANDLVAGPTRDLATRVRAAQAVAGLGDAVILFAEEDPGELREHVLAGVRALLAPARPAPPSAPDRGRPRGRRGGRPRLLDQEQVDHIRRRYATDGHTVEHIARELGVSRATVYRSLNSSSET</sequence>
<evidence type="ECO:0000259" key="6">
    <source>
        <dbReference type="PROSITE" id="PS50977"/>
    </source>
</evidence>
<dbReference type="InterPro" id="IPR023772">
    <property type="entry name" value="DNA-bd_HTH_TetR-type_CS"/>
</dbReference>
<evidence type="ECO:0000256" key="4">
    <source>
        <dbReference type="PROSITE-ProRule" id="PRU00335"/>
    </source>
</evidence>
<keyword evidence="1" id="KW-0805">Transcription regulation</keyword>
<dbReference type="SUPFAM" id="SSF46689">
    <property type="entry name" value="Homeodomain-like"/>
    <property type="match status" value="2"/>
</dbReference>
<dbReference type="EMBL" id="MSIE01000007">
    <property type="protein sequence ID" value="OLF18486.1"/>
    <property type="molecule type" value="Genomic_DNA"/>
</dbReference>
<dbReference type="InterPro" id="IPR006120">
    <property type="entry name" value="Resolvase_HTH_dom"/>
</dbReference>
<name>A0A1Q8CVV0_9PSEU</name>
<dbReference type="GO" id="GO:0003700">
    <property type="term" value="F:DNA-binding transcription factor activity"/>
    <property type="evidence" value="ECO:0007669"/>
    <property type="project" value="TreeGrafter"/>
</dbReference>
<evidence type="ECO:0000256" key="1">
    <source>
        <dbReference type="ARBA" id="ARBA00023015"/>
    </source>
</evidence>
<dbReference type="InterPro" id="IPR009057">
    <property type="entry name" value="Homeodomain-like_sf"/>
</dbReference>
<evidence type="ECO:0000313" key="8">
    <source>
        <dbReference type="Proteomes" id="UP000185596"/>
    </source>
</evidence>
<dbReference type="GO" id="GO:0000150">
    <property type="term" value="F:DNA strand exchange activity"/>
    <property type="evidence" value="ECO:0007669"/>
    <property type="project" value="InterPro"/>
</dbReference>
<keyword evidence="3" id="KW-0804">Transcription</keyword>
<dbReference type="AlphaFoldDB" id="A0A1Q8CVV0"/>
<dbReference type="RefSeq" id="WP_075124513.1">
    <property type="nucleotide sequence ID" value="NZ_MSIE01000007.1"/>
</dbReference>
<gene>
    <name evidence="7" type="ORF">BU204_05865</name>
</gene>
<dbReference type="Gene3D" id="1.10.357.10">
    <property type="entry name" value="Tetracycline Repressor, domain 2"/>
    <property type="match status" value="1"/>
</dbReference>
<dbReference type="Gene3D" id="1.10.10.60">
    <property type="entry name" value="Homeodomain-like"/>
    <property type="match status" value="1"/>
</dbReference>
<comment type="caution">
    <text evidence="7">The sequence shown here is derived from an EMBL/GenBank/DDBJ whole genome shotgun (WGS) entry which is preliminary data.</text>
</comment>
<keyword evidence="8" id="KW-1185">Reference proteome</keyword>
<dbReference type="PROSITE" id="PS50977">
    <property type="entry name" value="HTH_TETR_2"/>
    <property type="match status" value="1"/>
</dbReference>
<reference evidence="7 8" key="1">
    <citation type="submission" date="2016-12" db="EMBL/GenBank/DDBJ databases">
        <title>The draft genome sequence of Actinophytocola sp. 11-183.</title>
        <authorList>
            <person name="Wang W."/>
            <person name="Yuan L."/>
        </authorList>
    </citation>
    <scope>NUCLEOTIDE SEQUENCE [LARGE SCALE GENOMIC DNA]</scope>
    <source>
        <strain evidence="7 8">11-183</strain>
    </source>
</reference>
<evidence type="ECO:0000313" key="7">
    <source>
        <dbReference type="EMBL" id="OLF18486.1"/>
    </source>
</evidence>
<dbReference type="PANTHER" id="PTHR30055">
    <property type="entry name" value="HTH-TYPE TRANSCRIPTIONAL REGULATOR RUTR"/>
    <property type="match status" value="1"/>
</dbReference>
<dbReference type="PRINTS" id="PR00455">
    <property type="entry name" value="HTHTETR"/>
</dbReference>
<keyword evidence="2 4" id="KW-0238">DNA-binding</keyword>
<dbReference type="Pfam" id="PF02796">
    <property type="entry name" value="HTH_7"/>
    <property type="match status" value="1"/>
</dbReference>
<feature type="region of interest" description="Disordered" evidence="5">
    <location>
        <begin position="185"/>
        <end position="213"/>
    </location>
</feature>
<proteinExistence type="predicted"/>
<evidence type="ECO:0000256" key="5">
    <source>
        <dbReference type="SAM" id="MobiDB-lite"/>
    </source>
</evidence>
<evidence type="ECO:0000256" key="2">
    <source>
        <dbReference type="ARBA" id="ARBA00023125"/>
    </source>
</evidence>
<dbReference type="PANTHER" id="PTHR30055:SF234">
    <property type="entry name" value="HTH-TYPE TRANSCRIPTIONAL REGULATOR BETI"/>
    <property type="match status" value="1"/>
</dbReference>
<protein>
    <recommendedName>
        <fullName evidence="6">HTH tetR-type domain-containing protein</fullName>
    </recommendedName>
</protein>
<dbReference type="Pfam" id="PF00440">
    <property type="entry name" value="TetR_N"/>
    <property type="match status" value="1"/>
</dbReference>
<dbReference type="InterPro" id="IPR001647">
    <property type="entry name" value="HTH_TetR"/>
</dbReference>
<dbReference type="STRING" id="1912961.BU204_05865"/>
<dbReference type="InterPro" id="IPR050109">
    <property type="entry name" value="HTH-type_TetR-like_transc_reg"/>
</dbReference>
<evidence type="ECO:0000256" key="3">
    <source>
        <dbReference type="ARBA" id="ARBA00023163"/>
    </source>
</evidence>
<dbReference type="GO" id="GO:0000976">
    <property type="term" value="F:transcription cis-regulatory region binding"/>
    <property type="evidence" value="ECO:0007669"/>
    <property type="project" value="TreeGrafter"/>
</dbReference>
<dbReference type="PROSITE" id="PS01081">
    <property type="entry name" value="HTH_TETR_1"/>
    <property type="match status" value="1"/>
</dbReference>
<dbReference type="CDD" id="cd00569">
    <property type="entry name" value="HTH_Hin_like"/>
    <property type="match status" value="1"/>
</dbReference>
<feature type="domain" description="HTH tetR-type" evidence="6">
    <location>
        <begin position="10"/>
        <end position="70"/>
    </location>
</feature>
<accession>A0A1Q8CVV0</accession>
<feature type="DNA-binding region" description="H-T-H motif" evidence="4">
    <location>
        <begin position="33"/>
        <end position="52"/>
    </location>
</feature>
<organism evidence="7 8">
    <name type="scientific">Actinophytocola xanthii</name>
    <dbReference type="NCBI Taxonomy" id="1912961"/>
    <lineage>
        <taxon>Bacteria</taxon>
        <taxon>Bacillati</taxon>
        <taxon>Actinomycetota</taxon>
        <taxon>Actinomycetes</taxon>
        <taxon>Pseudonocardiales</taxon>
        <taxon>Pseudonocardiaceae</taxon>
    </lineage>
</organism>
<dbReference type="Proteomes" id="UP000185596">
    <property type="component" value="Unassembled WGS sequence"/>
</dbReference>